<sequence>MIQQASISLVENSKHTEVNLELVQELLKEYINASNKIGIQVDWKYEAASFPYQISIKKLDEQDCIYLSCQDSRYKHFVLSCPSEQTIQIMLLPNSTFGDKGKANELCKYIAQKVEGKLELFNSRIMYFYKR</sequence>
<evidence type="ECO:0000313" key="2">
    <source>
        <dbReference type="Proteomes" id="UP000682134"/>
    </source>
</evidence>
<keyword evidence="2" id="KW-1185">Reference proteome</keyword>
<protein>
    <submittedName>
        <fullName evidence="1">DUF1885 family protein</fullName>
    </submittedName>
</protein>
<reference evidence="1" key="1">
    <citation type="submission" date="2021-04" db="EMBL/GenBank/DDBJ databases">
        <title>Genome seq and assembly of Bacillus sp.</title>
        <authorList>
            <person name="Chhetri G."/>
        </authorList>
    </citation>
    <scope>NUCLEOTIDE SEQUENCE</scope>
    <source>
        <strain evidence="1">RG28</strain>
    </source>
</reference>
<dbReference type="SUPFAM" id="SSF111171">
    <property type="entry name" value="Rbstp2229 protein"/>
    <property type="match status" value="1"/>
</dbReference>
<dbReference type="InterPro" id="IPR036294">
    <property type="entry name" value="Rbstp2229-like_sf"/>
</dbReference>
<dbReference type="EMBL" id="JAGIYQ010000003">
    <property type="protein sequence ID" value="MBP0724755.1"/>
    <property type="molecule type" value="Genomic_DNA"/>
</dbReference>
<dbReference type="Gene3D" id="1.20.5.850">
    <property type="entry name" value="Rbstp2229 protein"/>
    <property type="match status" value="1"/>
</dbReference>
<dbReference type="Proteomes" id="UP000682134">
    <property type="component" value="Unassembled WGS sequence"/>
</dbReference>
<dbReference type="Gene3D" id="3.30.310.120">
    <property type="entry name" value="Rbstp2229 like protein"/>
    <property type="match status" value="1"/>
</dbReference>
<proteinExistence type="predicted"/>
<dbReference type="AlphaFoldDB" id="A0A940NNF2"/>
<accession>A0A940NNF2</accession>
<dbReference type="Pfam" id="PF08968">
    <property type="entry name" value="DUF1885"/>
    <property type="match status" value="1"/>
</dbReference>
<dbReference type="RefSeq" id="WP_209403595.1">
    <property type="nucleotide sequence ID" value="NZ_JAGIYQ010000003.1"/>
</dbReference>
<gene>
    <name evidence="1" type="ORF">J5Y03_06075</name>
</gene>
<organism evidence="1 2">
    <name type="scientific">Gottfriedia endophytica</name>
    <dbReference type="NCBI Taxonomy" id="2820819"/>
    <lineage>
        <taxon>Bacteria</taxon>
        <taxon>Bacillati</taxon>
        <taxon>Bacillota</taxon>
        <taxon>Bacilli</taxon>
        <taxon>Bacillales</taxon>
        <taxon>Bacillaceae</taxon>
        <taxon>Gottfriedia</taxon>
    </lineage>
</organism>
<dbReference type="InterPro" id="IPR015062">
    <property type="entry name" value="DUF1885"/>
</dbReference>
<comment type="caution">
    <text evidence="1">The sequence shown here is derived from an EMBL/GenBank/DDBJ whole genome shotgun (WGS) entry which is preliminary data.</text>
</comment>
<name>A0A940NNF2_9BACI</name>
<evidence type="ECO:0000313" key="1">
    <source>
        <dbReference type="EMBL" id="MBP0724755.1"/>
    </source>
</evidence>